<dbReference type="GO" id="GO:0016887">
    <property type="term" value="F:ATP hydrolysis activity"/>
    <property type="evidence" value="ECO:0007669"/>
    <property type="project" value="InterPro"/>
</dbReference>
<feature type="domain" description="ABC transporter" evidence="9">
    <location>
        <begin position="279"/>
        <end position="526"/>
    </location>
</feature>
<gene>
    <name evidence="10" type="ORF">GC105_01015</name>
</gene>
<dbReference type="FunFam" id="3.40.50.300:FF:000127">
    <property type="entry name" value="Ribose import ATP-binding protein RbsA"/>
    <property type="match status" value="1"/>
</dbReference>
<dbReference type="Pfam" id="PF00005">
    <property type="entry name" value="ABC_tran"/>
    <property type="match status" value="2"/>
</dbReference>
<dbReference type="Proteomes" id="UP000440004">
    <property type="component" value="Unassembled WGS sequence"/>
</dbReference>
<dbReference type="Gene3D" id="3.40.50.300">
    <property type="entry name" value="P-loop containing nucleotide triphosphate hydrolases"/>
    <property type="match status" value="2"/>
</dbReference>
<dbReference type="SMART" id="SM00382">
    <property type="entry name" value="AAA"/>
    <property type="match status" value="2"/>
</dbReference>
<dbReference type="InterPro" id="IPR050107">
    <property type="entry name" value="ABC_carbohydrate_import_ATPase"/>
</dbReference>
<comment type="caution">
    <text evidence="10">The sequence shown here is derived from an EMBL/GenBank/DDBJ whole genome shotgun (WGS) entry which is preliminary data.</text>
</comment>
<dbReference type="InterPro" id="IPR003593">
    <property type="entry name" value="AAA+_ATPase"/>
</dbReference>
<evidence type="ECO:0000256" key="6">
    <source>
        <dbReference type="ARBA" id="ARBA00022840"/>
    </source>
</evidence>
<keyword evidence="2" id="KW-0813">Transport</keyword>
<keyword evidence="3" id="KW-1003">Cell membrane</keyword>
<dbReference type="CDD" id="cd03215">
    <property type="entry name" value="ABC_Carb_Monos_II"/>
    <property type="match status" value="1"/>
</dbReference>
<dbReference type="PROSITE" id="PS50893">
    <property type="entry name" value="ABC_TRANSPORTER_2"/>
    <property type="match status" value="2"/>
</dbReference>
<keyword evidence="7" id="KW-1278">Translocase</keyword>
<dbReference type="SUPFAM" id="SSF52540">
    <property type="entry name" value="P-loop containing nucleoside triphosphate hydrolases"/>
    <property type="match status" value="2"/>
</dbReference>
<dbReference type="CDD" id="cd03216">
    <property type="entry name" value="ABC_Carb_Monos_I"/>
    <property type="match status" value="1"/>
</dbReference>
<evidence type="ECO:0000256" key="5">
    <source>
        <dbReference type="ARBA" id="ARBA00022741"/>
    </source>
</evidence>
<keyword evidence="8" id="KW-0472">Membrane</keyword>
<keyword evidence="4" id="KW-0677">Repeat</keyword>
<keyword evidence="5" id="KW-0547">Nucleotide-binding</keyword>
<accession>A0A6A7K4J8</accession>
<organism evidence="10 11">
    <name type="scientific">Alkalibaculum sporogenes</name>
    <dbReference type="NCBI Taxonomy" id="2655001"/>
    <lineage>
        <taxon>Bacteria</taxon>
        <taxon>Bacillati</taxon>
        <taxon>Bacillota</taxon>
        <taxon>Clostridia</taxon>
        <taxon>Eubacteriales</taxon>
        <taxon>Eubacteriaceae</taxon>
        <taxon>Alkalibaculum</taxon>
    </lineage>
</organism>
<dbReference type="GO" id="GO:0005524">
    <property type="term" value="F:ATP binding"/>
    <property type="evidence" value="ECO:0007669"/>
    <property type="project" value="UniProtKB-KW"/>
</dbReference>
<evidence type="ECO:0000256" key="7">
    <source>
        <dbReference type="ARBA" id="ARBA00022967"/>
    </source>
</evidence>
<dbReference type="PROSITE" id="PS00211">
    <property type="entry name" value="ABC_TRANSPORTER_1"/>
    <property type="match status" value="1"/>
</dbReference>
<keyword evidence="11" id="KW-1185">Reference proteome</keyword>
<evidence type="ECO:0000313" key="11">
    <source>
        <dbReference type="Proteomes" id="UP000440004"/>
    </source>
</evidence>
<comment type="subcellular location">
    <subcellularLocation>
        <location evidence="1">Cell membrane</location>
        <topology evidence="1">Peripheral membrane protein</topology>
    </subcellularLocation>
</comment>
<dbReference type="PANTHER" id="PTHR43790">
    <property type="entry name" value="CARBOHYDRATE TRANSPORT ATP-BINDING PROTEIN MG119-RELATED"/>
    <property type="match status" value="1"/>
</dbReference>
<proteinExistence type="predicted"/>
<evidence type="ECO:0000259" key="9">
    <source>
        <dbReference type="PROSITE" id="PS50893"/>
    </source>
</evidence>
<evidence type="ECO:0000256" key="4">
    <source>
        <dbReference type="ARBA" id="ARBA00022737"/>
    </source>
</evidence>
<dbReference type="InterPro" id="IPR017871">
    <property type="entry name" value="ABC_transporter-like_CS"/>
</dbReference>
<protein>
    <submittedName>
        <fullName evidence="10">ATP-binding cassette domain-containing protein</fullName>
    </submittedName>
</protein>
<evidence type="ECO:0000313" key="10">
    <source>
        <dbReference type="EMBL" id="MPW24372.1"/>
    </source>
</evidence>
<dbReference type="PANTHER" id="PTHR43790:SF9">
    <property type="entry name" value="GALACTOFURANOSE TRANSPORTER ATP-BINDING PROTEIN YTFR"/>
    <property type="match status" value="1"/>
</dbReference>
<dbReference type="InterPro" id="IPR027417">
    <property type="entry name" value="P-loop_NTPase"/>
</dbReference>
<dbReference type="InterPro" id="IPR003439">
    <property type="entry name" value="ABC_transporter-like_ATP-bd"/>
</dbReference>
<keyword evidence="6 10" id="KW-0067">ATP-binding</keyword>
<sequence>MILTKNYEGGIALLEKESEIISEGEYSVASISEYQVEMCNISKSFAGVKALVDVTLKVKAGEIHALIGENGAGKSTLMKILAGAQPQDKGTIKIGGREVKIKNPKDGLENGISVIYQEISLIPDVSVMENIFLDEFNEKKNIINWKDLKVRAKKYLDDLGFGEIDVSEKVKNLSVAYQQIVEICKALNRKSTVLVLDEPTAVLTMKEVEKLFELLNQLRDEGVSIIYISHRLDEVFSLTDRITVLKDGNLVNTVESQSINEDELVRMMIGRNLDTFFPERKTSMGKVVLSVKNLKAGNLVKDISFEVRSGEVLGLSGLVGAGRTEAVMAMLGIDNLDGGIVELDGKKIKFKSAKDAFKHKIGLLPEDRKSHGVLLNMPIKHNITLTCLNNFSTASCINLKKERSFVNQFSNEVGIKAASLDNNVSSLSGGNQQKVALAKLLAAHSRILILDEPTRGVDVGSKTEIFKLINDMVEKKCAVIMISSEMTEIIGMCDRVIVIREGVSVGELQKEELSEINLIKYAMGVTKDESKQN</sequence>
<feature type="domain" description="ABC transporter" evidence="9">
    <location>
        <begin position="36"/>
        <end position="272"/>
    </location>
</feature>
<dbReference type="AlphaFoldDB" id="A0A6A7K4J8"/>
<dbReference type="EMBL" id="WHNX01000001">
    <property type="protein sequence ID" value="MPW24372.1"/>
    <property type="molecule type" value="Genomic_DNA"/>
</dbReference>
<dbReference type="GO" id="GO:0005886">
    <property type="term" value="C:plasma membrane"/>
    <property type="evidence" value="ECO:0007669"/>
    <property type="project" value="UniProtKB-SubCell"/>
</dbReference>
<evidence type="ECO:0000256" key="2">
    <source>
        <dbReference type="ARBA" id="ARBA00022448"/>
    </source>
</evidence>
<reference evidence="10 11" key="1">
    <citation type="submission" date="2019-10" db="EMBL/GenBank/DDBJ databases">
        <title>Alkalibaculum tamaniensis sp.nov., a new alkaliphilic acetogen, isolated on methoxylated aromatics from a mud volcano.</title>
        <authorList>
            <person name="Khomyakova M.A."/>
            <person name="Merkel A.Y."/>
            <person name="Bonch-Osmolovskaya E.A."/>
            <person name="Slobodkin A.I."/>
        </authorList>
    </citation>
    <scope>NUCLEOTIDE SEQUENCE [LARGE SCALE GENOMIC DNA]</scope>
    <source>
        <strain evidence="10 11">M08DMB</strain>
    </source>
</reference>
<evidence type="ECO:0000256" key="8">
    <source>
        <dbReference type="ARBA" id="ARBA00023136"/>
    </source>
</evidence>
<evidence type="ECO:0000256" key="3">
    <source>
        <dbReference type="ARBA" id="ARBA00022475"/>
    </source>
</evidence>
<name>A0A6A7K4J8_9FIRM</name>
<evidence type="ECO:0000256" key="1">
    <source>
        <dbReference type="ARBA" id="ARBA00004202"/>
    </source>
</evidence>